<keyword evidence="3" id="KW-1185">Reference proteome</keyword>
<gene>
    <name evidence="2" type="ORF">SAMN02745729_10970</name>
</gene>
<proteinExistence type="predicted"/>
<protein>
    <recommendedName>
        <fullName evidence="4">UrcA family protein</fullName>
    </recommendedName>
</protein>
<evidence type="ECO:0000313" key="2">
    <source>
        <dbReference type="EMBL" id="SEA88391.1"/>
    </source>
</evidence>
<keyword evidence="1" id="KW-0732">Signal</keyword>
<dbReference type="STRING" id="1122198.SAMN02745729_10970"/>
<dbReference type="OrthoDB" id="6089818at2"/>
<name>A0A1H4ETN1_9GAMM</name>
<evidence type="ECO:0000313" key="3">
    <source>
        <dbReference type="Proteomes" id="UP000242469"/>
    </source>
</evidence>
<reference evidence="3" key="1">
    <citation type="submission" date="2016-10" db="EMBL/GenBank/DDBJ databases">
        <authorList>
            <person name="Varghese N."/>
            <person name="Submissions S."/>
        </authorList>
    </citation>
    <scope>NUCLEOTIDE SEQUENCE [LARGE SCALE GENOMIC DNA]</scope>
    <source>
        <strain evidence="3">DSM 11526</strain>
    </source>
</reference>
<evidence type="ECO:0008006" key="4">
    <source>
        <dbReference type="Google" id="ProtNLM"/>
    </source>
</evidence>
<dbReference type="AlphaFoldDB" id="A0A1H4ETN1"/>
<dbReference type="EMBL" id="FNRJ01000009">
    <property type="protein sequence ID" value="SEA88391.1"/>
    <property type="molecule type" value="Genomic_DNA"/>
</dbReference>
<sequence>MAARELMIATLMIALLSISTAATASTASEESYRKRFPAQWLERNGEIRLETICYNYPDSSYMYRLCREQAAHTLRARCSRYRALTDTYSGDTRSHYLHMAQKYCTASEQYQSEVNGKK</sequence>
<evidence type="ECO:0000256" key="1">
    <source>
        <dbReference type="SAM" id="SignalP"/>
    </source>
</evidence>
<feature type="signal peptide" evidence="1">
    <location>
        <begin position="1"/>
        <end position="24"/>
    </location>
</feature>
<accession>A0A1H4ETN1</accession>
<dbReference type="Proteomes" id="UP000242469">
    <property type="component" value="Unassembled WGS sequence"/>
</dbReference>
<feature type="chain" id="PRO_5017258341" description="UrcA family protein" evidence="1">
    <location>
        <begin position="25"/>
        <end position="118"/>
    </location>
</feature>
<organism evidence="2 3">
    <name type="scientific">Marinobacterium iners DSM 11526</name>
    <dbReference type="NCBI Taxonomy" id="1122198"/>
    <lineage>
        <taxon>Bacteria</taxon>
        <taxon>Pseudomonadati</taxon>
        <taxon>Pseudomonadota</taxon>
        <taxon>Gammaproteobacteria</taxon>
        <taxon>Oceanospirillales</taxon>
        <taxon>Oceanospirillaceae</taxon>
        <taxon>Marinobacterium</taxon>
    </lineage>
</organism>
<dbReference type="RefSeq" id="WP_091826833.1">
    <property type="nucleotide sequence ID" value="NZ_FNRJ01000009.1"/>
</dbReference>